<reference evidence="2 3" key="1">
    <citation type="submission" date="2014-11" db="EMBL/GenBank/DDBJ databases">
        <authorList>
            <person name="Zhu J."/>
            <person name="Qi W."/>
            <person name="Song R."/>
        </authorList>
    </citation>
    <scope>NUCLEOTIDE SEQUENCE [LARGE SCALE GENOMIC DNA]</scope>
</reference>
<protein>
    <submittedName>
        <fullName evidence="2">Uncharacterized protein</fullName>
    </submittedName>
</protein>
<dbReference type="PhylomeDB" id="A0A0G4G496"/>
<feature type="chain" id="PRO_5005189955" evidence="1">
    <location>
        <begin position="17"/>
        <end position="205"/>
    </location>
</feature>
<sequence>MTRGLGLATVLLPVVGLSSTVLQRNHDRQGLVAAHELCIRGELSASEAQQMSLVQLQLDHAGKAIAAAHQLSTAAHELTPTSMQAIGTAHRTVMTLANAGKTDQPKDFCALRIYSYRHGTEHGTRVSPLPLPTYLPRDNNENICMGTWSDEGDAPAPPLPGSDFLRIIGELKGRECIEPGDVPKKCKGGKNRTDHGVKWCEAKEG</sequence>
<organism evidence="2 3">
    <name type="scientific">Vitrella brassicaformis (strain CCMP3155)</name>
    <dbReference type="NCBI Taxonomy" id="1169540"/>
    <lineage>
        <taxon>Eukaryota</taxon>
        <taxon>Sar</taxon>
        <taxon>Alveolata</taxon>
        <taxon>Colpodellida</taxon>
        <taxon>Vitrellaceae</taxon>
        <taxon>Vitrella</taxon>
    </lineage>
</organism>
<dbReference type="EMBL" id="CDMY01000562">
    <property type="protein sequence ID" value="CEM23235.1"/>
    <property type="molecule type" value="Genomic_DNA"/>
</dbReference>
<name>A0A0G4G496_VITBC</name>
<gene>
    <name evidence="2" type="ORF">Vbra_17029</name>
</gene>
<dbReference type="InParanoid" id="A0A0G4G496"/>
<dbReference type="VEuPathDB" id="CryptoDB:Vbra_17029"/>
<evidence type="ECO:0000313" key="2">
    <source>
        <dbReference type="EMBL" id="CEM23235.1"/>
    </source>
</evidence>
<keyword evidence="1" id="KW-0732">Signal</keyword>
<accession>A0A0G4G496</accession>
<proteinExistence type="predicted"/>
<evidence type="ECO:0000313" key="3">
    <source>
        <dbReference type="Proteomes" id="UP000041254"/>
    </source>
</evidence>
<feature type="signal peptide" evidence="1">
    <location>
        <begin position="1"/>
        <end position="16"/>
    </location>
</feature>
<evidence type="ECO:0000256" key="1">
    <source>
        <dbReference type="SAM" id="SignalP"/>
    </source>
</evidence>
<dbReference type="Proteomes" id="UP000041254">
    <property type="component" value="Unassembled WGS sequence"/>
</dbReference>
<keyword evidence="3" id="KW-1185">Reference proteome</keyword>
<dbReference type="AlphaFoldDB" id="A0A0G4G496"/>